<dbReference type="EMBL" id="CP089983">
    <property type="protein sequence ID" value="WXB02777.1"/>
    <property type="molecule type" value="Genomic_DNA"/>
</dbReference>
<dbReference type="RefSeq" id="WP_394832405.1">
    <property type="nucleotide sequence ID" value="NZ_CP089929.1"/>
</dbReference>
<dbReference type="SUPFAM" id="SSF48239">
    <property type="entry name" value="Terpenoid cyclases/Protein prenyltransferases"/>
    <property type="match status" value="1"/>
</dbReference>
<feature type="chain" id="PRO_5045388662" description="Alpha-2-macroglobulin" evidence="2">
    <location>
        <begin position="18"/>
        <end position="1986"/>
    </location>
</feature>
<dbReference type="InterPro" id="IPR001599">
    <property type="entry name" value="Macroglobln_a2"/>
</dbReference>
<feature type="region of interest" description="Disordered" evidence="1">
    <location>
        <begin position="54"/>
        <end position="135"/>
    </location>
</feature>
<evidence type="ECO:0000256" key="2">
    <source>
        <dbReference type="SAM" id="SignalP"/>
    </source>
</evidence>
<keyword evidence="2" id="KW-0732">Signal</keyword>
<dbReference type="Pfam" id="PF17973">
    <property type="entry name" value="bMG10"/>
    <property type="match status" value="1"/>
</dbReference>
<dbReference type="Pfam" id="PF00207">
    <property type="entry name" value="A2M"/>
    <property type="match status" value="1"/>
</dbReference>
<name>A0ABZ2KWA4_9BACT</name>
<evidence type="ECO:0000259" key="3">
    <source>
        <dbReference type="SMART" id="SM01359"/>
    </source>
</evidence>
<feature type="compositionally biased region" description="Basic and acidic residues" evidence="1">
    <location>
        <begin position="74"/>
        <end position="83"/>
    </location>
</feature>
<dbReference type="SMART" id="SM01360">
    <property type="entry name" value="A2M"/>
    <property type="match status" value="1"/>
</dbReference>
<feature type="domain" description="Alpha-2-macroglobulin" evidence="4">
    <location>
        <begin position="1286"/>
        <end position="1375"/>
    </location>
</feature>
<evidence type="ECO:0000313" key="6">
    <source>
        <dbReference type="Proteomes" id="UP001374803"/>
    </source>
</evidence>
<dbReference type="PANTHER" id="PTHR40094">
    <property type="entry name" value="ALPHA-2-MACROGLOBULIN HOMOLOG"/>
    <property type="match status" value="1"/>
</dbReference>
<proteinExistence type="predicted"/>
<keyword evidence="6" id="KW-1185">Reference proteome</keyword>
<evidence type="ECO:0008006" key="7">
    <source>
        <dbReference type="Google" id="ProtNLM"/>
    </source>
</evidence>
<reference evidence="5" key="1">
    <citation type="submission" date="2021-12" db="EMBL/GenBank/DDBJ databases">
        <title>Discovery of the Pendulisporaceae a myxobacterial family with distinct sporulation behavior and unique specialized metabolism.</title>
        <authorList>
            <person name="Garcia R."/>
            <person name="Popoff A."/>
            <person name="Bader C.D."/>
            <person name="Loehr J."/>
            <person name="Walesch S."/>
            <person name="Walt C."/>
            <person name="Boldt J."/>
            <person name="Bunk B."/>
            <person name="Haeckl F.J.F.P.J."/>
            <person name="Gunesch A.P."/>
            <person name="Birkelbach J."/>
            <person name="Nuebel U."/>
            <person name="Pietschmann T."/>
            <person name="Bach T."/>
            <person name="Mueller R."/>
        </authorList>
    </citation>
    <scope>NUCLEOTIDE SEQUENCE</scope>
    <source>
        <strain evidence="5">MSr11367</strain>
    </source>
</reference>
<evidence type="ECO:0000256" key="1">
    <source>
        <dbReference type="SAM" id="MobiDB-lite"/>
    </source>
</evidence>
<organism evidence="5 6">
    <name type="scientific">Pendulispora rubella</name>
    <dbReference type="NCBI Taxonomy" id="2741070"/>
    <lineage>
        <taxon>Bacteria</taxon>
        <taxon>Pseudomonadati</taxon>
        <taxon>Myxococcota</taxon>
        <taxon>Myxococcia</taxon>
        <taxon>Myxococcales</taxon>
        <taxon>Sorangiineae</taxon>
        <taxon>Pendulisporaceae</taxon>
        <taxon>Pendulispora</taxon>
    </lineage>
</organism>
<protein>
    <recommendedName>
        <fullName evidence="7">Alpha-2-macroglobulin</fullName>
    </recommendedName>
</protein>
<evidence type="ECO:0000313" key="5">
    <source>
        <dbReference type="EMBL" id="WXB02777.1"/>
    </source>
</evidence>
<dbReference type="Gene3D" id="2.60.40.1930">
    <property type="match status" value="1"/>
</dbReference>
<feature type="compositionally biased region" description="Low complexity" evidence="1">
    <location>
        <begin position="121"/>
        <end position="130"/>
    </location>
</feature>
<feature type="signal peptide" evidence="2">
    <location>
        <begin position="1"/>
        <end position="17"/>
    </location>
</feature>
<accession>A0ABZ2KWA4</accession>
<dbReference type="Proteomes" id="UP001374803">
    <property type="component" value="Chromosome"/>
</dbReference>
<dbReference type="Pfam" id="PF07703">
    <property type="entry name" value="A2M_BRD"/>
    <property type="match status" value="1"/>
</dbReference>
<gene>
    <name evidence="5" type="ORF">LVJ94_38430</name>
</gene>
<dbReference type="Gene3D" id="2.60.40.3710">
    <property type="match status" value="1"/>
</dbReference>
<dbReference type="SMART" id="SM01359">
    <property type="entry name" value="A2M_N_2"/>
    <property type="match status" value="1"/>
</dbReference>
<dbReference type="InterPro" id="IPR011625">
    <property type="entry name" value="A2M_N_BRD"/>
</dbReference>
<feature type="domain" description="Alpha-2-macroglobulin bait region" evidence="3">
    <location>
        <begin position="1028"/>
        <end position="1184"/>
    </location>
</feature>
<dbReference type="InterPro" id="IPR008930">
    <property type="entry name" value="Terpenoid_cyclase/PrenylTrfase"/>
</dbReference>
<sequence length="1986" mass="215639">MYIRITLILLLALCALGCPGESKVPVSPIAKKDGGSPMWKVSKSGVGFRLSNAEAVEDRTPTPPAASQPLSANDTRKVLDRLPKLAPVPGDEKDFALRAGSMPAPRTGKTVSEAFPPPPSTASQPAAAESGPARVLRHQPDGAVDLARQLSVTFSKPMVAVTSHGDLAGQAPPVRIAPQPPGQWRWVGTKTVLFEPTAERFPMATDYEVEVPAASERWRFSTPPPKLVASYPEPHTPVRFDPILFLAFDQAVDPAAVLKSLEVTGNARPVKLHLATAEEVESERELAARIKDSQPGRWLAVRPDEPLSPGVHLTVHVRAGTPSREGPKKTTAAQSFTFETHGPLRITGHQCGWGQTCRPRMPFEITFSNQLDLAAFDKNLVRVDPPIPQMKVVAQYQSISISGRTRGKTKYKVAIGGTLRDEFGQSLGREESVSFTTERSEPELFRSEREMTVLDAAEGTKLPVYSVNQPSLSVSLYAVTPQDWSKYTAWTAKAYRERSPGPPPGELVSKRTVTPANNPDELVETNLDLASALKGGVGHVIVLVEPTTPAPKDRFSTPFRTWVQVTRMALSTFRDTEELVTFVSELSTGAPLAGIDVQIAASSAKTGADGIARQPGGNDTVIVRKGNDVAFLSSMVPWQGAVTTRPEVKDDVRWFVFDDRKTYKPGEEVHVKGWIRRLGMKKGGDISLVDGASKIGWGAADARGNDFSKGSADVDKTGAFDLAFKIPDSANLGHGQVKLHLFGAATSVVGADATHSFVIQEFRRPEFEVTTETTEGPHLVGGHAETTMTAAYYAGGGLPNTEVNWTVTRDQAVYTPPNRSDYIFGKQPDIFEGFGMRGKAFGPHHGESVSESWKSITDGQGKHRLRIDFEAMEPAYPMNLHVEARLQDVNRQTFASSSNILVHPGSVYVGIRRARAFVRAGEVIDVATIATDIDGHAMRGRKVTVSSARLDWEQRGTEFHEVDKDVRTCEVTSADDAVHCNLPTTTGGRYRVTTWVTDDQGRKNQSEILVWVAGEDMPSDSRMPEDTLTVVADKEEYQIGETAELLVMSPFPGEAVVTVGRQGIVHLQRVKMSKSSTTVRIPIEPTWLPNGHVIVQVTGLAPRKNEAGEVDARLPKRPAYATGQLELKIAPRDRKLAITVKPREAKIEPGGRTVVELDVRDASDRPVANTQLAVMVVDEAILALSNYKTPDPIPTFYGWRAGSVEAATLLEYVRIAKVTSPEANVAQDMAGGGAMRRAGFPAPPPPPMAPSPVMLSAPGGMAMEKAAGDGGASAPIHLRSDLTPLAAFVPRVTTDAKGHASVEVKLPDSLTRYRIMAIAAEGAARFGSGESAVTARLPLMVRPSAPRFLNFGDRFELPIVVQNQTDQAMSVDVAARGANADVAATGKRVTVPANDRVEVRLAANARRAGTARFQVGAVSGRWADASQIELPVWTPATTEAFATYGQIDEGAIVQPVKVPSGVVTEYGGVSVTTSSTALQALTDAVLYLVNYPFECNEQIASRIIAIASLKDVLAAFQAKDLPPPDKLIERVQADVEQLRRFQQADGGWSFWGNQLESWPYLSVHIAHAMARAKDKGFKVDAGMLERSKKYMRDIDRHLPSWYSVDARRAVKAYALFTRHLLGDTDRAGARRLVAEAGGAAKLPIEADGWLLRVFTGDAGSQGEVAAIRTHLSNRVSETAGAAHFVTQYEDGAHVLLASDRRADGVILESLIADQPKSDLIAKIVAGLLAHRTAGHWTSTQENAFVLIALDRYFRTYEGTKPDFVARAWLGDKMASEHAFRGRSTDRVNTDIPMRLLDAGSKITLAKDGPGRLYFRIGMTYAPSDLKPLPADHGFTVSRSYEAVDRPDDVRRDADGTIRVKAGARVRVRLTMVAPSRRYHVALVDPLPAGLEPLNSALAVTESVPADPKAPANGPMWFWTHNWVQHENMRDNRVEAFATLVWDGVHPYTYVARATTPGTYVVPPPKAEEMYNPETFGRGPGDRLIVE</sequence>
<dbReference type="InterPro" id="IPR041246">
    <property type="entry name" value="Bact_MG10"/>
</dbReference>
<dbReference type="Gene3D" id="1.50.10.20">
    <property type="match status" value="1"/>
</dbReference>
<evidence type="ECO:0000259" key="4">
    <source>
        <dbReference type="SMART" id="SM01360"/>
    </source>
</evidence>
<dbReference type="InterPro" id="IPR051802">
    <property type="entry name" value="YfhM-like"/>
</dbReference>
<dbReference type="PANTHER" id="PTHR40094:SF1">
    <property type="entry name" value="UBIQUITIN DOMAIN-CONTAINING PROTEIN"/>
    <property type="match status" value="1"/>
</dbReference>